<organism evidence="1 2">
    <name type="scientific">Pontibacter anaerobius</name>
    <dbReference type="NCBI Taxonomy" id="2993940"/>
    <lineage>
        <taxon>Bacteria</taxon>
        <taxon>Pseudomonadati</taxon>
        <taxon>Bacteroidota</taxon>
        <taxon>Cytophagia</taxon>
        <taxon>Cytophagales</taxon>
        <taxon>Hymenobacteraceae</taxon>
        <taxon>Pontibacter</taxon>
    </lineage>
</organism>
<evidence type="ECO:0000313" key="1">
    <source>
        <dbReference type="EMBL" id="MCX2739488.1"/>
    </source>
</evidence>
<protein>
    <submittedName>
        <fullName evidence="1">Uncharacterized protein</fullName>
    </submittedName>
</protein>
<gene>
    <name evidence="1" type="ORF">OO017_05980</name>
</gene>
<keyword evidence="2" id="KW-1185">Reference proteome</keyword>
<sequence length="40" mass="4489">MKLVNSLKKDPPLQPSALLYASSFQLPDLHKPIERGITQN</sequence>
<dbReference type="Proteomes" id="UP001207228">
    <property type="component" value="Unassembled WGS sequence"/>
</dbReference>
<evidence type="ECO:0000313" key="2">
    <source>
        <dbReference type="Proteomes" id="UP001207228"/>
    </source>
</evidence>
<reference evidence="1 2" key="1">
    <citation type="submission" date="2022-11" db="EMBL/GenBank/DDBJ databases">
        <title>The characterization of three novel Bacteroidetes species and genomic analysis of their roles in tidal elemental geochemical cycles.</title>
        <authorList>
            <person name="Ma K.-J."/>
        </authorList>
    </citation>
    <scope>NUCLEOTIDE SEQUENCE [LARGE SCALE GENOMIC DNA]</scope>
    <source>
        <strain evidence="1 2">M82</strain>
    </source>
</reference>
<comment type="caution">
    <text evidence="1">The sequence shown here is derived from an EMBL/GenBank/DDBJ whole genome shotgun (WGS) entry which is preliminary data.</text>
</comment>
<dbReference type="EMBL" id="JAPFQO010000003">
    <property type="protein sequence ID" value="MCX2739488.1"/>
    <property type="molecule type" value="Genomic_DNA"/>
</dbReference>
<dbReference type="RefSeq" id="WP_266051553.1">
    <property type="nucleotide sequence ID" value="NZ_JAPFQO010000003.1"/>
</dbReference>
<name>A0ABT3RDH0_9BACT</name>
<proteinExistence type="predicted"/>
<accession>A0ABT3RDH0</accession>